<dbReference type="PROSITE" id="PS00211">
    <property type="entry name" value="ABC_TRANSPORTER_1"/>
    <property type="match status" value="1"/>
</dbReference>
<dbReference type="KEGG" id="ahb:bsdtb5_24180"/>
<organism evidence="6 7">
    <name type="scientific">Anaeromicropila herbilytica</name>
    <dbReference type="NCBI Taxonomy" id="2785025"/>
    <lineage>
        <taxon>Bacteria</taxon>
        <taxon>Bacillati</taxon>
        <taxon>Bacillota</taxon>
        <taxon>Clostridia</taxon>
        <taxon>Lachnospirales</taxon>
        <taxon>Lachnospiraceae</taxon>
        <taxon>Anaeromicropila</taxon>
    </lineage>
</organism>
<dbReference type="GO" id="GO:0016887">
    <property type="term" value="F:ATP hydrolysis activity"/>
    <property type="evidence" value="ECO:0007669"/>
    <property type="project" value="InterPro"/>
</dbReference>
<dbReference type="InterPro" id="IPR003593">
    <property type="entry name" value="AAA+_ATPase"/>
</dbReference>
<dbReference type="InterPro" id="IPR027417">
    <property type="entry name" value="P-loop_NTPase"/>
</dbReference>
<keyword evidence="4 6" id="KW-0067">ATP-binding</keyword>
<keyword evidence="7" id="KW-1185">Reference proteome</keyword>
<sequence length="292" mass="32862">MSILINQVSQIYKNGYKALDNVSMEIGNGVCGLLGHNGAGKTTLMRIISTLLIPTEGSIEICDIPLKQKNYDDIRRLIGYLPQELEPYKELTVKETLEYLGRISGIPKTQINERIEFVLEKTNLVEHYNKKNKQLSGGMKRRVGLAQAMLNNPKILIIDEPTSGLDPEERIKIRNMLSELGEHCSVLFSTHVVEDLAATSNSLCILTKGKVNYLGTVQDLLHTTQELSYETTVKSEGEVQLIASDYQIVNKIHTLDGIRVQFVSRKQPSIPCISRETTLEDAYIIVNKYERL</sequence>
<dbReference type="InterPro" id="IPR003439">
    <property type="entry name" value="ABC_transporter-like_ATP-bd"/>
</dbReference>
<evidence type="ECO:0000256" key="1">
    <source>
        <dbReference type="ARBA" id="ARBA00005417"/>
    </source>
</evidence>
<dbReference type="Gene3D" id="3.40.50.300">
    <property type="entry name" value="P-loop containing nucleotide triphosphate hydrolases"/>
    <property type="match status" value="1"/>
</dbReference>
<dbReference type="GO" id="GO:0005524">
    <property type="term" value="F:ATP binding"/>
    <property type="evidence" value="ECO:0007669"/>
    <property type="project" value="UniProtKB-KW"/>
</dbReference>
<dbReference type="SMART" id="SM00382">
    <property type="entry name" value="AAA"/>
    <property type="match status" value="1"/>
</dbReference>
<accession>A0A7R7ELT6</accession>
<reference evidence="6 7" key="1">
    <citation type="submission" date="2020-11" db="EMBL/GenBank/DDBJ databases">
        <title>Draft genome sequencing of a Lachnospiraceae strain isolated from anoxic soil subjected to BSD treatment.</title>
        <authorList>
            <person name="Uek A."/>
            <person name="Tonouchi A."/>
        </authorList>
    </citation>
    <scope>NUCLEOTIDE SEQUENCE [LARGE SCALE GENOMIC DNA]</scope>
    <source>
        <strain evidence="6 7">TB5</strain>
    </source>
</reference>
<dbReference type="SUPFAM" id="SSF52540">
    <property type="entry name" value="P-loop containing nucleoside triphosphate hydrolases"/>
    <property type="match status" value="1"/>
</dbReference>
<keyword evidence="3" id="KW-0547">Nucleotide-binding</keyword>
<protein>
    <submittedName>
        <fullName evidence="6">ABC transporter ATP-binding protein</fullName>
    </submittedName>
</protein>
<evidence type="ECO:0000313" key="7">
    <source>
        <dbReference type="Proteomes" id="UP000595897"/>
    </source>
</evidence>
<name>A0A7R7ELT6_9FIRM</name>
<comment type="similarity">
    <text evidence="1">Belongs to the ABC transporter superfamily.</text>
</comment>
<proteinExistence type="inferred from homology"/>
<dbReference type="RefSeq" id="WP_271712268.1">
    <property type="nucleotide sequence ID" value="NZ_AP024169.1"/>
</dbReference>
<gene>
    <name evidence="6" type="ORF">bsdtb5_24180</name>
</gene>
<evidence type="ECO:0000256" key="3">
    <source>
        <dbReference type="ARBA" id="ARBA00022741"/>
    </source>
</evidence>
<keyword evidence="2" id="KW-0813">Transport</keyword>
<evidence type="ECO:0000256" key="2">
    <source>
        <dbReference type="ARBA" id="ARBA00022448"/>
    </source>
</evidence>
<dbReference type="InterPro" id="IPR017871">
    <property type="entry name" value="ABC_transporter-like_CS"/>
</dbReference>
<dbReference type="Proteomes" id="UP000595897">
    <property type="component" value="Chromosome"/>
</dbReference>
<feature type="domain" description="ABC transporter" evidence="5">
    <location>
        <begin position="3"/>
        <end position="233"/>
    </location>
</feature>
<dbReference type="AlphaFoldDB" id="A0A7R7ELT6"/>
<dbReference type="PROSITE" id="PS50893">
    <property type="entry name" value="ABC_TRANSPORTER_2"/>
    <property type="match status" value="1"/>
</dbReference>
<dbReference type="EMBL" id="AP024169">
    <property type="protein sequence ID" value="BCN31123.1"/>
    <property type="molecule type" value="Genomic_DNA"/>
</dbReference>
<dbReference type="Pfam" id="PF00005">
    <property type="entry name" value="ABC_tran"/>
    <property type="match status" value="1"/>
</dbReference>
<dbReference type="PANTHER" id="PTHR43335:SF2">
    <property type="entry name" value="ABC TRANSPORTER, ATP-BINDING PROTEIN"/>
    <property type="match status" value="1"/>
</dbReference>
<evidence type="ECO:0000256" key="4">
    <source>
        <dbReference type="ARBA" id="ARBA00022840"/>
    </source>
</evidence>
<evidence type="ECO:0000259" key="5">
    <source>
        <dbReference type="PROSITE" id="PS50893"/>
    </source>
</evidence>
<dbReference type="PANTHER" id="PTHR43335">
    <property type="entry name" value="ABC TRANSPORTER, ATP-BINDING PROTEIN"/>
    <property type="match status" value="1"/>
</dbReference>
<evidence type="ECO:0000313" key="6">
    <source>
        <dbReference type="EMBL" id="BCN31123.1"/>
    </source>
</evidence>